<dbReference type="InterPro" id="IPR056902">
    <property type="entry name" value="NTF2_YvbJ"/>
</dbReference>
<reference evidence="2 3" key="1">
    <citation type="submission" date="2018-04" db="EMBL/GenBank/DDBJ databases">
        <title>Genomic Encyclopedia of Archaeal and Bacterial Type Strains, Phase II (KMG-II): from individual species to whole genera.</title>
        <authorList>
            <person name="Goeker M."/>
        </authorList>
    </citation>
    <scope>NUCLEOTIDE SEQUENCE [LARGE SCALE GENOMIC DNA]</scope>
    <source>
        <strain evidence="2 3">DSM 45787</strain>
    </source>
</reference>
<protein>
    <submittedName>
        <fullName evidence="2">Maf1 regulator</fullName>
    </submittedName>
</protein>
<dbReference type="EMBL" id="QBKR01000011">
    <property type="protein sequence ID" value="PTX59594.1"/>
    <property type="molecule type" value="Genomic_DNA"/>
</dbReference>
<gene>
    <name evidence="2" type="ORF">C8P63_11125</name>
</gene>
<sequence>MEITPNPFHTENTRKQIVDLVNTYAKEYVKAHKSLNADLYTTVTDNIKKEEAEGFSYEKKYGNDEPYKGKALGTRIDFAYYKFQKNEQTDRFEAMIPIELHRQEVDTGFFSDGEMQDNYHEYSVTLAYYEDKKKWLITSLEPGYSDVTGTFGNKDVMEGKDVVKSTFK</sequence>
<dbReference type="RefSeq" id="WP_170109586.1">
    <property type="nucleotide sequence ID" value="NZ_QBKR01000011.1"/>
</dbReference>
<feature type="domain" description="YvbJ-like NTF2-like" evidence="1">
    <location>
        <begin position="17"/>
        <end position="140"/>
    </location>
</feature>
<dbReference type="Pfam" id="PF25155">
    <property type="entry name" value="NTF2_YvbJ"/>
    <property type="match status" value="1"/>
</dbReference>
<accession>A0A2T6BU60</accession>
<organism evidence="2 3">
    <name type="scientific">Melghirimyces profundicolus</name>
    <dbReference type="NCBI Taxonomy" id="1242148"/>
    <lineage>
        <taxon>Bacteria</taxon>
        <taxon>Bacillati</taxon>
        <taxon>Bacillota</taxon>
        <taxon>Bacilli</taxon>
        <taxon>Bacillales</taxon>
        <taxon>Thermoactinomycetaceae</taxon>
        <taxon>Melghirimyces</taxon>
    </lineage>
</organism>
<comment type="caution">
    <text evidence="2">The sequence shown here is derived from an EMBL/GenBank/DDBJ whole genome shotgun (WGS) entry which is preliminary data.</text>
</comment>
<proteinExistence type="predicted"/>
<evidence type="ECO:0000313" key="2">
    <source>
        <dbReference type="EMBL" id="PTX59594.1"/>
    </source>
</evidence>
<evidence type="ECO:0000313" key="3">
    <source>
        <dbReference type="Proteomes" id="UP000244240"/>
    </source>
</evidence>
<dbReference type="Proteomes" id="UP000244240">
    <property type="component" value="Unassembled WGS sequence"/>
</dbReference>
<name>A0A2T6BU60_9BACL</name>
<evidence type="ECO:0000259" key="1">
    <source>
        <dbReference type="Pfam" id="PF25155"/>
    </source>
</evidence>
<keyword evidence="3" id="KW-1185">Reference proteome</keyword>
<dbReference type="AlphaFoldDB" id="A0A2T6BU60"/>